<keyword evidence="1" id="KW-0812">Transmembrane</keyword>
<keyword evidence="1" id="KW-0472">Membrane</keyword>
<dbReference type="PROSITE" id="PS51257">
    <property type="entry name" value="PROKAR_LIPOPROTEIN"/>
    <property type="match status" value="1"/>
</dbReference>
<feature type="transmembrane region" description="Helical" evidence="1">
    <location>
        <begin position="12"/>
        <end position="39"/>
    </location>
</feature>
<sequence>MASRWLTEQVVGLFFFGFVVVMACLIMCRTSILLLRLILEISFEAMGAQRAVDIVRETNKKRVLQRAPQPQVQKQVKNDCSPWLDDVAHDMNVFRQRDILLRTMVLDSVVMGKIKEIETFDTIGPEDWKLKLADSKQRLGI</sequence>
<dbReference type="OrthoDB" id="4174332at2759"/>
<protein>
    <submittedName>
        <fullName evidence="2">Uncharacterized protein</fullName>
    </submittedName>
</protein>
<dbReference type="EMBL" id="KK207773">
    <property type="protein sequence ID" value="EZF54828.1"/>
    <property type="molecule type" value="Genomic_DNA"/>
</dbReference>
<proteinExistence type="predicted"/>
<name>A0A022W9R6_TRIRU</name>
<accession>A0A022W9R6</accession>
<dbReference type="AlphaFoldDB" id="A0A022W9R6"/>
<gene>
    <name evidence="2" type="ORF">H103_02501</name>
</gene>
<evidence type="ECO:0000256" key="1">
    <source>
        <dbReference type="SAM" id="Phobius"/>
    </source>
</evidence>
<dbReference type="Proteomes" id="UP000023758">
    <property type="component" value="Unassembled WGS sequence"/>
</dbReference>
<organism evidence="2">
    <name type="scientific">Trichophyton rubrum CBS 288.86</name>
    <dbReference type="NCBI Taxonomy" id="1215330"/>
    <lineage>
        <taxon>Eukaryota</taxon>
        <taxon>Fungi</taxon>
        <taxon>Dikarya</taxon>
        <taxon>Ascomycota</taxon>
        <taxon>Pezizomycotina</taxon>
        <taxon>Eurotiomycetes</taxon>
        <taxon>Eurotiomycetidae</taxon>
        <taxon>Onygenales</taxon>
        <taxon>Arthrodermataceae</taxon>
        <taxon>Trichophyton</taxon>
    </lineage>
</organism>
<evidence type="ECO:0000313" key="2">
    <source>
        <dbReference type="EMBL" id="EZF54828.1"/>
    </source>
</evidence>
<dbReference type="HOGENOM" id="CLU_123491_0_0_1"/>
<keyword evidence="1" id="KW-1133">Transmembrane helix</keyword>
<reference evidence="2" key="1">
    <citation type="submission" date="2014-02" db="EMBL/GenBank/DDBJ databases">
        <title>The Genome Sequence of Trichophyton rubrum (morphotype fischeri) CBS 288.86.</title>
        <authorList>
            <consortium name="The Broad Institute Genomics Platform"/>
            <person name="Cuomo C.A."/>
            <person name="White T.C."/>
            <person name="Graser Y."/>
            <person name="Martinez-Rossi N."/>
            <person name="Heitman J."/>
            <person name="Young S.K."/>
            <person name="Zeng Q."/>
            <person name="Gargeya S."/>
            <person name="Abouelleil A."/>
            <person name="Alvarado L."/>
            <person name="Chapman S.B."/>
            <person name="Gainer-Dewar J."/>
            <person name="Goldberg J."/>
            <person name="Griggs A."/>
            <person name="Gujja S."/>
            <person name="Hansen M."/>
            <person name="Howarth C."/>
            <person name="Imamovic A."/>
            <person name="Larimer J."/>
            <person name="Martinez D."/>
            <person name="Murphy C."/>
            <person name="Pearson M.D."/>
            <person name="Persinoti G."/>
            <person name="Poon T."/>
            <person name="Priest M."/>
            <person name="Roberts A.D."/>
            <person name="Saif S."/>
            <person name="Shea T.D."/>
            <person name="Sykes S.N."/>
            <person name="Wortman J."/>
            <person name="Nusbaum C."/>
            <person name="Birren B."/>
        </authorList>
    </citation>
    <scope>NUCLEOTIDE SEQUENCE [LARGE SCALE GENOMIC DNA]</scope>
    <source>
        <strain evidence="2">CBS 288.86</strain>
    </source>
</reference>